<dbReference type="GO" id="GO:0016829">
    <property type="term" value="F:lyase activity"/>
    <property type="evidence" value="ECO:0007669"/>
    <property type="project" value="UniProtKB-KW"/>
</dbReference>
<dbReference type="GO" id="GO:0003906">
    <property type="term" value="F:DNA-(apurinic or apyrimidinic site) endonuclease activity"/>
    <property type="evidence" value="ECO:0007669"/>
    <property type="project" value="TreeGrafter"/>
</dbReference>
<keyword evidence="9" id="KW-0234">DNA repair</keyword>
<evidence type="ECO:0000256" key="8">
    <source>
        <dbReference type="ARBA" id="ARBA00023014"/>
    </source>
</evidence>
<gene>
    <name evidence="15" type="ORF">BJBARM4_0695</name>
</gene>
<dbReference type="InterPro" id="IPR004035">
    <property type="entry name" value="Endouclease-III_FeS-bd_BS"/>
</dbReference>
<keyword evidence="6" id="KW-0378">Hydrolase</keyword>
<dbReference type="FunFam" id="1.10.340.30:FF:000001">
    <property type="entry name" value="Endonuclease III"/>
    <property type="match status" value="1"/>
</dbReference>
<reference evidence="15 16" key="1">
    <citation type="journal article" date="2010" name="Proc. Natl. Acad. Sci. U.S.A.">
        <title>Enigmatic, ultrasmall, uncultivated Archaea.</title>
        <authorList>
            <person name="Baker B.J."/>
            <person name="Comolli L.R."/>
            <person name="Dick G.J."/>
            <person name="Hauser L.J."/>
            <person name="Hyatt D."/>
            <person name="Dill B.D."/>
            <person name="Land M.L."/>
            <person name="Verberkmoes N.C."/>
            <person name="Hettich R.L."/>
            <person name="Banfield J.F."/>
        </authorList>
    </citation>
    <scope>NUCLEOTIDE SEQUENCE [LARGE SCALE GENOMIC DNA]</scope>
</reference>
<dbReference type="SMART" id="SM00525">
    <property type="entry name" value="FES"/>
    <property type="match status" value="1"/>
</dbReference>
<protein>
    <recommendedName>
        <fullName evidence="13">thymine-DNA glycosylase</fullName>
        <ecNumber evidence="13">3.2.2.29</ecNumber>
    </recommendedName>
</protein>
<evidence type="ECO:0000256" key="2">
    <source>
        <dbReference type="ARBA" id="ARBA00008343"/>
    </source>
</evidence>
<evidence type="ECO:0000256" key="1">
    <source>
        <dbReference type="ARBA" id="ARBA00001966"/>
    </source>
</evidence>
<dbReference type="PROSITE" id="PS00764">
    <property type="entry name" value="ENDONUCLEASE_III_1"/>
    <property type="match status" value="1"/>
</dbReference>
<dbReference type="Proteomes" id="UP000009375">
    <property type="component" value="Unassembled WGS sequence"/>
</dbReference>
<dbReference type="InterPro" id="IPR023170">
    <property type="entry name" value="HhH_base_excis_C"/>
</dbReference>
<keyword evidence="3" id="KW-0004">4Fe-4S</keyword>
<dbReference type="GO" id="GO:0000703">
    <property type="term" value="F:oxidized pyrimidine nucleobase lesion DNA N-glycosylase activity"/>
    <property type="evidence" value="ECO:0007669"/>
    <property type="project" value="TreeGrafter"/>
</dbReference>
<evidence type="ECO:0000256" key="6">
    <source>
        <dbReference type="ARBA" id="ARBA00022801"/>
    </source>
</evidence>
<evidence type="ECO:0000313" key="15">
    <source>
        <dbReference type="EMBL" id="EEZ92704.1"/>
    </source>
</evidence>
<dbReference type="GO" id="GO:0051539">
    <property type="term" value="F:4 iron, 4 sulfur cluster binding"/>
    <property type="evidence" value="ECO:0007669"/>
    <property type="project" value="UniProtKB-KW"/>
</dbReference>
<keyword evidence="11" id="KW-0326">Glycosidase</keyword>
<name>D2EG12_PARA4</name>
<dbReference type="CDD" id="cd00056">
    <property type="entry name" value="ENDO3c"/>
    <property type="match status" value="1"/>
</dbReference>
<keyword evidence="10 15" id="KW-0456">Lyase</keyword>
<dbReference type="EMBL" id="GG730051">
    <property type="protein sequence ID" value="EEZ92704.1"/>
    <property type="molecule type" value="Genomic_DNA"/>
</dbReference>
<dbReference type="GO" id="GO:0006289">
    <property type="term" value="P:nucleotide-excision repair"/>
    <property type="evidence" value="ECO:0007669"/>
    <property type="project" value="TreeGrafter"/>
</dbReference>
<keyword evidence="5" id="KW-0227">DNA damage</keyword>
<evidence type="ECO:0000256" key="4">
    <source>
        <dbReference type="ARBA" id="ARBA00022723"/>
    </source>
</evidence>
<evidence type="ECO:0000256" key="9">
    <source>
        <dbReference type="ARBA" id="ARBA00023204"/>
    </source>
</evidence>
<comment type="catalytic activity">
    <reaction evidence="12">
        <text>Hydrolyzes mismatched double-stranded DNA and polynucleotides, releasing free thymine.</text>
        <dbReference type="EC" id="3.2.2.29"/>
    </reaction>
</comment>
<dbReference type="AlphaFoldDB" id="D2EG12"/>
<evidence type="ECO:0000256" key="10">
    <source>
        <dbReference type="ARBA" id="ARBA00023239"/>
    </source>
</evidence>
<dbReference type="SMART" id="SM00478">
    <property type="entry name" value="ENDO3c"/>
    <property type="match status" value="1"/>
</dbReference>
<evidence type="ECO:0000256" key="3">
    <source>
        <dbReference type="ARBA" id="ARBA00022485"/>
    </source>
</evidence>
<keyword evidence="4" id="KW-0479">Metal-binding</keyword>
<evidence type="ECO:0000256" key="7">
    <source>
        <dbReference type="ARBA" id="ARBA00023004"/>
    </source>
</evidence>
<dbReference type="Pfam" id="PF00730">
    <property type="entry name" value="HhH-GPD"/>
    <property type="match status" value="1"/>
</dbReference>
<sequence length="229" mass="26052">MQFVENGDFVKAVNMINKRYHNRERKIDPFEVLIHGILSTRTKDTTTFPAQKRLLAVADTPEKIIKLPINQIEKLIYPVGFFHTKAKLVKSACNVLIKEFNSKVPSTKEKLMTIPGVGNKVASLVLEWGFNLPYIAVDTHVNRISQRLGIVPEGTKPEKTELILESILNPKLRITTNYSFVKFGREICRPINPLCGKCPVYSYCGFKLKSKYKNKGLFKIRGDKDINNA</sequence>
<evidence type="ECO:0000313" key="16">
    <source>
        <dbReference type="Proteomes" id="UP000009375"/>
    </source>
</evidence>
<dbReference type="Gene3D" id="1.10.1670.10">
    <property type="entry name" value="Helix-hairpin-Helix base-excision DNA repair enzymes (C-terminal)"/>
    <property type="match status" value="1"/>
</dbReference>
<feature type="domain" description="HhH-GPD" evidence="14">
    <location>
        <begin position="38"/>
        <end position="186"/>
    </location>
</feature>
<dbReference type="EC" id="3.2.2.29" evidence="13"/>
<dbReference type="Gene3D" id="1.10.340.30">
    <property type="entry name" value="Hypothetical protein, domain 2"/>
    <property type="match status" value="1"/>
</dbReference>
<comment type="cofactor">
    <cofactor evidence="1">
        <name>[4Fe-4S] cluster</name>
        <dbReference type="ChEBI" id="CHEBI:49883"/>
    </cofactor>
</comment>
<accession>D2EG12</accession>
<evidence type="ECO:0000256" key="12">
    <source>
        <dbReference type="ARBA" id="ARBA00052915"/>
    </source>
</evidence>
<dbReference type="InterPro" id="IPR003265">
    <property type="entry name" value="HhH-GPD_domain"/>
</dbReference>
<dbReference type="InterPro" id="IPR003651">
    <property type="entry name" value="Endonuclease3_FeS-loop_motif"/>
</dbReference>
<dbReference type="GO" id="GO:0046872">
    <property type="term" value="F:metal ion binding"/>
    <property type="evidence" value="ECO:0007669"/>
    <property type="project" value="UniProtKB-KW"/>
</dbReference>
<keyword evidence="8" id="KW-0411">Iron-sulfur</keyword>
<dbReference type="GO" id="GO:0006285">
    <property type="term" value="P:base-excision repair, AP site formation"/>
    <property type="evidence" value="ECO:0007669"/>
    <property type="project" value="TreeGrafter"/>
</dbReference>
<evidence type="ECO:0000256" key="13">
    <source>
        <dbReference type="ARBA" id="ARBA00066769"/>
    </source>
</evidence>
<dbReference type="SUPFAM" id="SSF48150">
    <property type="entry name" value="DNA-glycosylase"/>
    <property type="match status" value="1"/>
</dbReference>
<comment type="similarity">
    <text evidence="2">Belongs to the Nth/MutY family.</text>
</comment>
<proteinExistence type="inferred from homology"/>
<dbReference type="GO" id="GO:0141016">
    <property type="term" value="F:G/T mismatch-specific thymine-DNA glycosylase activity"/>
    <property type="evidence" value="ECO:0007669"/>
    <property type="project" value="UniProtKB-EC"/>
</dbReference>
<dbReference type="InterPro" id="IPR011257">
    <property type="entry name" value="DNA_glycosylase"/>
</dbReference>
<evidence type="ECO:0000259" key="14">
    <source>
        <dbReference type="SMART" id="SM00478"/>
    </source>
</evidence>
<dbReference type="PANTHER" id="PTHR43286:SF1">
    <property type="entry name" value="ENDONUCLEASE III-LIKE PROTEIN 1"/>
    <property type="match status" value="1"/>
</dbReference>
<evidence type="ECO:0000256" key="5">
    <source>
        <dbReference type="ARBA" id="ARBA00022763"/>
    </source>
</evidence>
<dbReference type="PANTHER" id="PTHR43286">
    <property type="entry name" value="ENDONUCLEASE III-LIKE PROTEIN 1"/>
    <property type="match status" value="1"/>
</dbReference>
<keyword evidence="7" id="KW-0408">Iron</keyword>
<dbReference type="PROSITE" id="PS01155">
    <property type="entry name" value="ENDONUCLEASE_III_2"/>
    <property type="match status" value="1"/>
</dbReference>
<dbReference type="InterPro" id="IPR004036">
    <property type="entry name" value="Endonuclease-III-like_CS2"/>
</dbReference>
<organism evidence="15 16">
    <name type="scientific">Candidatus Parvarchaeum acidiphilum ARMAN-4</name>
    <dbReference type="NCBI Taxonomy" id="662760"/>
    <lineage>
        <taxon>Archaea</taxon>
        <taxon>Candidatus Parvarchaeota</taxon>
        <taxon>Candidatus Parvarchaeum</taxon>
    </lineage>
</organism>
<evidence type="ECO:0000256" key="11">
    <source>
        <dbReference type="ARBA" id="ARBA00023295"/>
    </source>
</evidence>